<dbReference type="Proteomes" id="UP000008892">
    <property type="component" value="Segment"/>
</dbReference>
<dbReference type="Gene3D" id="2.60.120.200">
    <property type="match status" value="1"/>
</dbReference>
<evidence type="ECO:0000313" key="1">
    <source>
        <dbReference type="EMBL" id="AEJ81461.1"/>
    </source>
</evidence>
<accession>G0YQ34</accession>
<reference evidence="1 2" key="1">
    <citation type="journal article" date="2011" name="Appl. Environ. Microbiol.">
        <title>Novel Virulent and Broad-Host-Range Erwinia amylovora Bacteriophages Reveal a High Degree of Mosaicism and a Relationship to Enterobacteriaceae Phages.</title>
        <authorList>
            <person name="Born Y."/>
            <person name="Fieseler L."/>
            <person name="Marazzi J."/>
            <person name="Lurz R."/>
            <person name="Duffy B."/>
            <person name="Loessner M.J."/>
        </authorList>
    </citation>
    <scope>NUCLEOTIDE SEQUENCE [LARGE SCALE GENOMIC DNA]</scope>
</reference>
<dbReference type="InterPro" id="IPR013320">
    <property type="entry name" value="ConA-like_dom_sf"/>
</dbReference>
<dbReference type="KEGG" id="vg:14010516"/>
<name>G0YQ34_9CAUD</name>
<dbReference type="EMBL" id="HQ728264">
    <property type="protein sequence ID" value="AEJ81461.1"/>
    <property type="molecule type" value="Genomic_DNA"/>
</dbReference>
<protein>
    <submittedName>
        <fullName evidence="1">Gp85</fullName>
    </submittedName>
</protein>
<dbReference type="OrthoDB" id="12002at10239"/>
<proteinExistence type="predicted"/>
<dbReference type="SUPFAM" id="SSF49899">
    <property type="entry name" value="Concanavalin A-like lectins/glucanases"/>
    <property type="match status" value="1"/>
</dbReference>
<dbReference type="Pfam" id="PF13385">
    <property type="entry name" value="Laminin_G_3"/>
    <property type="match status" value="1"/>
</dbReference>
<dbReference type="GeneID" id="14010516"/>
<dbReference type="RefSeq" id="YP_007004735.1">
    <property type="nucleotide sequence ID" value="NC_019504.1"/>
</dbReference>
<keyword evidence="2" id="KW-1185">Reference proteome</keyword>
<evidence type="ECO:0000313" key="2">
    <source>
        <dbReference type="Proteomes" id="UP000008892"/>
    </source>
</evidence>
<sequence>MLRPKLGRIWADNSSVARRDPGDTKYLTGWLSEIPTYQVLNFLQWKNDLVIQSLAERGVLEWGGDVTYKKGAAVWDETNNKIYIALLDNPDKTKAPSTNLNQWTGSAIQLSRSAYDATVKKIDDHVADVTGNPHKLTPGRLGTYTVAQIDALVAQYRAEVQTHANRKDNPHKVTATQIGAVPVEGGTYTGDVTMGTGQLFLSADKTRLIKSDSTGVYMKNAAGAIGIDAAGKGFVKAGSEAASEIVTKSTFADNKATVEPNYAIPQPVFYLPLASDLNIYIGGGTTLSTQNDTAINWNPQIFNGAYFGTSAGNNPQYDSKITYTYKPLEGLKDMTVCVDIYLDSVGSDSLWDLYASAGSATGCGVIQVNKDNTVWFWSEAGSTPTVSVQNNSWHRVVGVRTASSLILYLDGVRVATAAVTNGPITGDAYNFIRGNVQSTANQRYIKVKNFKLWVGALTDNQVSTL</sequence>
<organism evidence="1 2">
    <name type="scientific">Erwinia phage vB_EamM-Y2</name>
    <dbReference type="NCBI Taxonomy" id="1051676"/>
    <lineage>
        <taxon>Viruses</taxon>
        <taxon>Duplodnaviria</taxon>
        <taxon>Heunggongvirae</taxon>
        <taxon>Uroviricota</taxon>
        <taxon>Caudoviricetes</taxon>
        <taxon>Chaseviridae</taxon>
        <taxon>Cleopatravirinae</taxon>
        <taxon>Loessnervirus</taxon>
        <taxon>Loessnervirus Y2</taxon>
    </lineage>
</organism>